<dbReference type="Gene3D" id="3.40.1190.20">
    <property type="match status" value="1"/>
</dbReference>
<dbReference type="InterPro" id="IPR011611">
    <property type="entry name" value="PfkB_dom"/>
</dbReference>
<protein>
    <submittedName>
        <fullName evidence="2">PfkB family carbohydrate kinase</fullName>
    </submittedName>
</protein>
<comment type="caution">
    <text evidence="2">The sequence shown here is derived from an EMBL/GenBank/DDBJ whole genome shotgun (WGS) entry which is preliminary data.</text>
</comment>
<dbReference type="EMBL" id="JAJHJB010000039">
    <property type="protein sequence ID" value="MCC5467747.1"/>
    <property type="molecule type" value="Genomic_DNA"/>
</dbReference>
<dbReference type="Pfam" id="PF00294">
    <property type="entry name" value="PfkB"/>
    <property type="match status" value="1"/>
</dbReference>
<dbReference type="Proteomes" id="UP001165492">
    <property type="component" value="Unassembled WGS sequence"/>
</dbReference>
<keyword evidence="3" id="KW-1185">Reference proteome</keyword>
<dbReference type="InterPro" id="IPR029056">
    <property type="entry name" value="Ribokinase-like"/>
</dbReference>
<feature type="domain" description="Carbohydrate kinase PfkB" evidence="1">
    <location>
        <begin position="3"/>
        <end position="81"/>
    </location>
</feature>
<name>A0ABS8I042_9FIRM</name>
<dbReference type="GO" id="GO:0016301">
    <property type="term" value="F:kinase activity"/>
    <property type="evidence" value="ECO:0007669"/>
    <property type="project" value="UniProtKB-KW"/>
</dbReference>
<sequence>MHDGIQLFVLSMGSQGALVGHNGEIFKVSPPIVEAINSVGCGDALVAGFAIGIARGMRITDMIKLATATAASNALHHGAGIINKVEVEDLIKKVKVHKLM</sequence>
<keyword evidence="2" id="KW-0418">Kinase</keyword>
<proteinExistence type="predicted"/>
<organism evidence="2 3">
    <name type="scientific">Pelosinus baikalensis</name>
    <dbReference type="NCBI Taxonomy" id="2892015"/>
    <lineage>
        <taxon>Bacteria</taxon>
        <taxon>Bacillati</taxon>
        <taxon>Bacillota</taxon>
        <taxon>Negativicutes</taxon>
        <taxon>Selenomonadales</taxon>
        <taxon>Sporomusaceae</taxon>
        <taxon>Pelosinus</taxon>
    </lineage>
</organism>
<dbReference type="PANTHER" id="PTHR46566:SF2">
    <property type="entry name" value="ATP-DEPENDENT 6-PHOSPHOFRUCTOKINASE ISOZYME 2"/>
    <property type="match status" value="1"/>
</dbReference>
<keyword evidence="2" id="KW-0808">Transferase</keyword>
<reference evidence="2" key="1">
    <citation type="submission" date="2021-11" db="EMBL/GenBank/DDBJ databases">
        <title>Description of a new species Pelosinus isolated from the bottom sediments of Lake Baikal.</title>
        <authorList>
            <person name="Zakharyuk A."/>
        </authorList>
    </citation>
    <scope>NUCLEOTIDE SEQUENCE</scope>
    <source>
        <strain evidence="2">Bkl1</strain>
    </source>
</reference>
<evidence type="ECO:0000313" key="3">
    <source>
        <dbReference type="Proteomes" id="UP001165492"/>
    </source>
</evidence>
<evidence type="ECO:0000259" key="1">
    <source>
        <dbReference type="Pfam" id="PF00294"/>
    </source>
</evidence>
<evidence type="ECO:0000313" key="2">
    <source>
        <dbReference type="EMBL" id="MCC5467747.1"/>
    </source>
</evidence>
<dbReference type="PANTHER" id="PTHR46566">
    <property type="entry name" value="1-PHOSPHOFRUCTOKINASE-RELATED"/>
    <property type="match status" value="1"/>
</dbReference>
<dbReference type="RefSeq" id="WP_229536696.1">
    <property type="nucleotide sequence ID" value="NZ_JAJHJB010000039.1"/>
</dbReference>
<accession>A0ABS8I042</accession>
<gene>
    <name evidence="2" type="ORF">LMF89_20645</name>
</gene>
<dbReference type="SUPFAM" id="SSF53613">
    <property type="entry name" value="Ribokinase-like"/>
    <property type="match status" value="1"/>
</dbReference>